<evidence type="ECO:0000256" key="4">
    <source>
        <dbReference type="ARBA" id="ARBA00022679"/>
    </source>
</evidence>
<dbReference type="PANTHER" id="PTHR11254:SF440">
    <property type="entry name" value="E3 UBIQUITIN-PROTEIN LIGASE NEDD-4"/>
    <property type="match status" value="1"/>
</dbReference>
<feature type="region of interest" description="Disordered" evidence="8">
    <location>
        <begin position="1"/>
        <end position="48"/>
    </location>
</feature>
<dbReference type="EC" id="2.3.2.26" evidence="3"/>
<dbReference type="SMART" id="SM00119">
    <property type="entry name" value="HECTc"/>
    <property type="match status" value="1"/>
</dbReference>
<keyword evidence="6 7" id="KW-0833">Ubl conjugation pathway</keyword>
<organism evidence="11 12">
    <name type="scientific">Gymnopilus junonius</name>
    <name type="common">Spectacular rustgill mushroom</name>
    <name type="synonym">Gymnopilus spectabilis subsp. junonius</name>
    <dbReference type="NCBI Taxonomy" id="109634"/>
    <lineage>
        <taxon>Eukaryota</taxon>
        <taxon>Fungi</taxon>
        <taxon>Dikarya</taxon>
        <taxon>Basidiomycota</taxon>
        <taxon>Agaricomycotina</taxon>
        <taxon>Agaricomycetes</taxon>
        <taxon>Agaricomycetidae</taxon>
        <taxon>Agaricales</taxon>
        <taxon>Agaricineae</taxon>
        <taxon>Hymenogastraceae</taxon>
        <taxon>Gymnopilus</taxon>
    </lineage>
</organism>
<comment type="pathway">
    <text evidence="2">Protein modification; protein ubiquitination.</text>
</comment>
<dbReference type="SUPFAM" id="SSF56204">
    <property type="entry name" value="Hect, E3 ligase catalytic domain"/>
    <property type="match status" value="1"/>
</dbReference>
<dbReference type="Gene3D" id="2.20.70.10">
    <property type="match status" value="2"/>
</dbReference>
<dbReference type="PROSITE" id="PS50020">
    <property type="entry name" value="WW_DOMAIN_2"/>
    <property type="match status" value="3"/>
</dbReference>
<dbReference type="Gene3D" id="3.30.2160.10">
    <property type="entry name" value="Hect, E3 ligase catalytic domain"/>
    <property type="match status" value="1"/>
</dbReference>
<dbReference type="InterPro" id="IPR036020">
    <property type="entry name" value="WW_dom_sf"/>
</dbReference>
<feature type="compositionally biased region" description="Polar residues" evidence="8">
    <location>
        <begin position="1"/>
        <end position="12"/>
    </location>
</feature>
<reference evidence="11" key="1">
    <citation type="submission" date="2020-11" db="EMBL/GenBank/DDBJ databases">
        <authorList>
            <consortium name="DOE Joint Genome Institute"/>
            <person name="Ahrendt S."/>
            <person name="Riley R."/>
            <person name="Andreopoulos W."/>
            <person name="LaButti K."/>
            <person name="Pangilinan J."/>
            <person name="Ruiz-duenas F.J."/>
            <person name="Barrasa J.M."/>
            <person name="Sanchez-Garcia M."/>
            <person name="Camarero S."/>
            <person name="Miyauchi S."/>
            <person name="Serrano A."/>
            <person name="Linde D."/>
            <person name="Babiker R."/>
            <person name="Drula E."/>
            <person name="Ayuso-Fernandez I."/>
            <person name="Pacheco R."/>
            <person name="Padilla G."/>
            <person name="Ferreira P."/>
            <person name="Barriuso J."/>
            <person name="Kellner H."/>
            <person name="Castanera R."/>
            <person name="Alfaro M."/>
            <person name="Ramirez L."/>
            <person name="Pisabarro A.G."/>
            <person name="Kuo A."/>
            <person name="Tritt A."/>
            <person name="Lipzen A."/>
            <person name="He G."/>
            <person name="Yan M."/>
            <person name="Ng V."/>
            <person name="Cullen D."/>
            <person name="Martin F."/>
            <person name="Rosso M.-N."/>
            <person name="Henrissat B."/>
            <person name="Hibbett D."/>
            <person name="Martinez A.T."/>
            <person name="Grigoriev I.V."/>
        </authorList>
    </citation>
    <scope>NUCLEOTIDE SEQUENCE</scope>
    <source>
        <strain evidence="11">AH 44721</strain>
    </source>
</reference>
<dbReference type="GO" id="GO:0016567">
    <property type="term" value="P:protein ubiquitination"/>
    <property type="evidence" value="ECO:0007669"/>
    <property type="project" value="TreeGrafter"/>
</dbReference>
<dbReference type="InterPro" id="IPR050409">
    <property type="entry name" value="E3_ubiq-protein_ligase"/>
</dbReference>
<gene>
    <name evidence="11" type="ORF">CPB84DRAFT_1772952</name>
</gene>
<evidence type="ECO:0000313" key="12">
    <source>
        <dbReference type="Proteomes" id="UP000724874"/>
    </source>
</evidence>
<keyword evidence="5" id="KW-0677">Repeat</keyword>
<dbReference type="InterPro" id="IPR035983">
    <property type="entry name" value="Hect_E3_ubiquitin_ligase"/>
</dbReference>
<evidence type="ECO:0000256" key="2">
    <source>
        <dbReference type="ARBA" id="ARBA00004906"/>
    </source>
</evidence>
<dbReference type="Proteomes" id="UP000724874">
    <property type="component" value="Unassembled WGS sequence"/>
</dbReference>
<evidence type="ECO:0000313" key="11">
    <source>
        <dbReference type="EMBL" id="KAF8904403.1"/>
    </source>
</evidence>
<dbReference type="CDD" id="cd00201">
    <property type="entry name" value="WW"/>
    <property type="match status" value="3"/>
</dbReference>
<feature type="domain" description="HECT" evidence="10">
    <location>
        <begin position="217"/>
        <end position="559"/>
    </location>
</feature>
<dbReference type="SUPFAM" id="SSF51045">
    <property type="entry name" value="WW domain"/>
    <property type="match status" value="3"/>
</dbReference>
<feature type="domain" description="WW" evidence="9">
    <location>
        <begin position="131"/>
        <end position="165"/>
    </location>
</feature>
<dbReference type="Gene3D" id="3.90.1750.10">
    <property type="entry name" value="Hect, E3 ligase catalytic domains"/>
    <property type="match status" value="1"/>
</dbReference>
<comment type="catalytic activity">
    <reaction evidence="1">
        <text>S-ubiquitinyl-[E2 ubiquitin-conjugating enzyme]-L-cysteine + [acceptor protein]-L-lysine = [E2 ubiquitin-conjugating enzyme]-L-cysteine + N(6)-ubiquitinyl-[acceptor protein]-L-lysine.</text>
        <dbReference type="EC" id="2.3.2.26"/>
    </reaction>
</comment>
<accession>A0A9P5TQA5</accession>
<dbReference type="GO" id="GO:0006511">
    <property type="term" value="P:ubiquitin-dependent protein catabolic process"/>
    <property type="evidence" value="ECO:0007669"/>
    <property type="project" value="TreeGrafter"/>
</dbReference>
<evidence type="ECO:0000256" key="6">
    <source>
        <dbReference type="ARBA" id="ARBA00022786"/>
    </source>
</evidence>
<dbReference type="AlphaFoldDB" id="A0A9P5TQA5"/>
<name>A0A9P5TQA5_GYMJU</name>
<feature type="domain" description="WW" evidence="9">
    <location>
        <begin position="46"/>
        <end position="79"/>
    </location>
</feature>
<dbReference type="EMBL" id="JADNYJ010000026">
    <property type="protein sequence ID" value="KAF8904403.1"/>
    <property type="molecule type" value="Genomic_DNA"/>
</dbReference>
<evidence type="ECO:0000256" key="7">
    <source>
        <dbReference type="PROSITE-ProRule" id="PRU00104"/>
    </source>
</evidence>
<evidence type="ECO:0000256" key="8">
    <source>
        <dbReference type="SAM" id="MobiDB-lite"/>
    </source>
</evidence>
<keyword evidence="4" id="KW-0808">Transferase</keyword>
<evidence type="ECO:0000256" key="1">
    <source>
        <dbReference type="ARBA" id="ARBA00000885"/>
    </source>
</evidence>
<feature type="domain" description="WW" evidence="9">
    <location>
        <begin position="89"/>
        <end position="122"/>
    </location>
</feature>
<dbReference type="PROSITE" id="PS50237">
    <property type="entry name" value="HECT"/>
    <property type="match status" value="1"/>
</dbReference>
<dbReference type="GO" id="GO:0005737">
    <property type="term" value="C:cytoplasm"/>
    <property type="evidence" value="ECO:0007669"/>
    <property type="project" value="TreeGrafter"/>
</dbReference>
<comment type="caution">
    <text evidence="11">The sequence shown here is derived from an EMBL/GenBank/DDBJ whole genome shotgun (WGS) entry which is preliminary data.</text>
</comment>
<dbReference type="Pfam" id="PF00632">
    <property type="entry name" value="HECT"/>
    <property type="match status" value="1"/>
</dbReference>
<proteinExistence type="predicted"/>
<dbReference type="PROSITE" id="PS01159">
    <property type="entry name" value="WW_DOMAIN_1"/>
    <property type="match status" value="3"/>
</dbReference>
<feature type="compositionally biased region" description="Polar residues" evidence="8">
    <location>
        <begin position="23"/>
        <end position="47"/>
    </location>
</feature>
<dbReference type="SMART" id="SM00456">
    <property type="entry name" value="WW"/>
    <property type="match status" value="3"/>
</dbReference>
<dbReference type="Pfam" id="PF00397">
    <property type="entry name" value="WW"/>
    <property type="match status" value="3"/>
</dbReference>
<dbReference type="Gene3D" id="3.30.2410.10">
    <property type="entry name" value="Hect, E3 ligase catalytic domain"/>
    <property type="match status" value="1"/>
</dbReference>
<keyword evidence="12" id="KW-1185">Reference proteome</keyword>
<dbReference type="InterPro" id="IPR000569">
    <property type="entry name" value="HECT_dom"/>
</dbReference>
<dbReference type="OrthoDB" id="3045089at2759"/>
<dbReference type="GO" id="GO:0061630">
    <property type="term" value="F:ubiquitin protein ligase activity"/>
    <property type="evidence" value="ECO:0007669"/>
    <property type="project" value="UniProtKB-EC"/>
</dbReference>
<evidence type="ECO:0000256" key="3">
    <source>
        <dbReference type="ARBA" id="ARBA00012485"/>
    </source>
</evidence>
<comment type="caution">
    <text evidence="7">Lacks conserved residue(s) required for the propagation of feature annotation.</text>
</comment>
<dbReference type="PANTHER" id="PTHR11254">
    <property type="entry name" value="HECT DOMAIN UBIQUITIN-PROTEIN LIGASE"/>
    <property type="match status" value="1"/>
</dbReference>
<evidence type="ECO:0000259" key="9">
    <source>
        <dbReference type="PROSITE" id="PS50020"/>
    </source>
</evidence>
<evidence type="ECO:0000256" key="5">
    <source>
        <dbReference type="ARBA" id="ARBA00022737"/>
    </source>
</evidence>
<dbReference type="InterPro" id="IPR001202">
    <property type="entry name" value="WW_dom"/>
</dbReference>
<evidence type="ECO:0000259" key="10">
    <source>
        <dbReference type="PROSITE" id="PS50237"/>
    </source>
</evidence>
<protein>
    <recommendedName>
        <fullName evidence="3">HECT-type E3 ubiquitin transferase</fullName>
        <ecNumber evidence="3">2.3.2.26</ecNumber>
    </recommendedName>
</protein>
<sequence length="579" mass="65981">MVLSVTASSRGTPASDAVPQAIHANSQCTSTPSSISERENANATSESLPRGWECRIDSKGRKYYVDHNTCTTTWVPPLSVGTTPYSEDAPLPGGWEWRLDHKGRKYYLNHSTRTTTWLRPPPLEVVTRDLGPLPAGWEIRIVPGNKSTYFVDHNTRTTTWEDPRIIPYPKDPISLFRRKLLYLRRMQRQEVLPGTFELSISRGHIVRDSLAVLRKTNPSDLRRRLRIKFKGEASEVKTMASIQREWLELLLEDLLDPNFGLFVKDNPTSKLLRINPTPSSTPNHLEYFKFLGRIHGLAVFHGFLIDPILVPLFYPVLVSSIDQKSGPEKNALLNAVGKVSSHSNGKRIFNTSKLVDRRTGKLFSLEIKTFDQGFEFVNEEDEVELLEAITLNLCAPDAILQLQAFMDGFWELIQKRDLFLGYSQSEFEKLVGGVALINRDACSTYTVEEFGDDSKPDLHLEWFWKIVQSWSKDRQHALFFYMTGLKRVPITDQIKVIKAPDGEIQRVTVLGNVERTVPERYDDTPEHILFLPPFDSYEAMEDSLLSVIHDYSWQETTLASDLEILSLADVEEMGISKDP</sequence>